<dbReference type="STRING" id="929556.Solca_0437"/>
<dbReference type="HOGENOM" id="CLU_000445_59_0_10"/>
<name>H8KT01_SOLCM</name>
<feature type="domain" description="HTH araC/xylS-type" evidence="3">
    <location>
        <begin position="221"/>
        <end position="319"/>
    </location>
</feature>
<dbReference type="SMART" id="SM00342">
    <property type="entry name" value="HTH_ARAC"/>
    <property type="match status" value="1"/>
</dbReference>
<dbReference type="GO" id="GO:0003700">
    <property type="term" value="F:DNA-binding transcription factor activity"/>
    <property type="evidence" value="ECO:0007669"/>
    <property type="project" value="InterPro"/>
</dbReference>
<evidence type="ECO:0000313" key="5">
    <source>
        <dbReference type="Proteomes" id="UP000007590"/>
    </source>
</evidence>
<dbReference type="InterPro" id="IPR018060">
    <property type="entry name" value="HTH_AraC"/>
</dbReference>
<dbReference type="KEGG" id="scn:Solca_0437"/>
<organism evidence="4 5">
    <name type="scientific">Solitalea canadensis (strain ATCC 29591 / DSM 3403 / JCM 21819 / LMG 8368 / NBRC 15130 / NCIMB 12057 / USAM 9D)</name>
    <name type="common">Flexibacter canadensis</name>
    <dbReference type="NCBI Taxonomy" id="929556"/>
    <lineage>
        <taxon>Bacteria</taxon>
        <taxon>Pseudomonadati</taxon>
        <taxon>Bacteroidota</taxon>
        <taxon>Sphingobacteriia</taxon>
        <taxon>Sphingobacteriales</taxon>
        <taxon>Sphingobacteriaceae</taxon>
        <taxon>Solitalea</taxon>
    </lineage>
</organism>
<evidence type="ECO:0000259" key="3">
    <source>
        <dbReference type="PROSITE" id="PS01124"/>
    </source>
</evidence>
<dbReference type="RefSeq" id="WP_014678800.1">
    <property type="nucleotide sequence ID" value="NC_017770.1"/>
</dbReference>
<dbReference type="Gene3D" id="1.10.10.60">
    <property type="entry name" value="Homeodomain-like"/>
    <property type="match status" value="2"/>
</dbReference>
<dbReference type="InterPro" id="IPR029062">
    <property type="entry name" value="Class_I_gatase-like"/>
</dbReference>
<dbReference type="EMBL" id="CP003349">
    <property type="protein sequence ID" value="AFD05572.1"/>
    <property type="molecule type" value="Genomic_DNA"/>
</dbReference>
<evidence type="ECO:0000256" key="2">
    <source>
        <dbReference type="ARBA" id="ARBA00023163"/>
    </source>
</evidence>
<proteinExistence type="predicted"/>
<dbReference type="PANTHER" id="PTHR43130">
    <property type="entry name" value="ARAC-FAMILY TRANSCRIPTIONAL REGULATOR"/>
    <property type="match status" value="1"/>
</dbReference>
<dbReference type="eggNOG" id="COG4977">
    <property type="taxonomic scope" value="Bacteria"/>
</dbReference>
<dbReference type="Gene3D" id="3.40.50.880">
    <property type="match status" value="1"/>
</dbReference>
<dbReference type="OrthoDB" id="9803764at2"/>
<keyword evidence="4" id="KW-0238">DNA-binding</keyword>
<accession>H8KT01</accession>
<dbReference type="PANTHER" id="PTHR43130:SF3">
    <property type="entry name" value="HTH-TYPE TRANSCRIPTIONAL REGULATOR RV1931C"/>
    <property type="match status" value="1"/>
</dbReference>
<evidence type="ECO:0000256" key="1">
    <source>
        <dbReference type="ARBA" id="ARBA00023015"/>
    </source>
</evidence>
<dbReference type="InterPro" id="IPR009057">
    <property type="entry name" value="Homeodomain-like_sf"/>
</dbReference>
<gene>
    <name evidence="4" type="ordered locus">Solca_0437</name>
</gene>
<sequence length="323" mass="36935">MKELVILVPNGQNNISSIAGSHKLFSRANDYYKRMHNKQVFNIQLAGTAKKVDFDEGLFSVKTQVNIVDLDKVDLIVIPSLDHNYDKAIKLNPDIIDWLIEKYKEGTEIATICTGAFLLAASGLLDNRKCSTHWITEDVFRKKFPKVNLLSGGLITDEHGIYTNGGAFSFLNLLLYLVEKYYDCETAIYCSKLFQIDIDRDSQSAFSIFTGQKDHNDEIVIKAQSVIESNFKDKISFENLANDFAISRRNFDRRFIKATGNRPVEYQQRVKVEAAKRSFENSRKNINEVMFDVGYSDVKAFRTIFKKLTGLAPVEYRNKYNKG</sequence>
<reference evidence="4" key="1">
    <citation type="submission" date="2012-02" db="EMBL/GenBank/DDBJ databases">
        <title>The complete genome of Solitalea canadensis DSM 3403.</title>
        <authorList>
            <consortium name="US DOE Joint Genome Institute (JGI-PGF)"/>
            <person name="Lucas S."/>
            <person name="Copeland A."/>
            <person name="Lapidus A."/>
            <person name="Glavina del Rio T."/>
            <person name="Dalin E."/>
            <person name="Tice H."/>
            <person name="Bruce D."/>
            <person name="Goodwin L."/>
            <person name="Pitluck S."/>
            <person name="Peters L."/>
            <person name="Ovchinnikova G."/>
            <person name="Lu M."/>
            <person name="Kyrpides N."/>
            <person name="Mavromatis K."/>
            <person name="Ivanova N."/>
            <person name="Brettin T."/>
            <person name="Detter J.C."/>
            <person name="Han C."/>
            <person name="Larimer F."/>
            <person name="Land M."/>
            <person name="Hauser L."/>
            <person name="Markowitz V."/>
            <person name="Cheng J.-F."/>
            <person name="Hugenholtz P."/>
            <person name="Woyke T."/>
            <person name="Wu D."/>
            <person name="Spring S."/>
            <person name="Schroeder M."/>
            <person name="Kopitz M."/>
            <person name="Brambilla E."/>
            <person name="Klenk H.-P."/>
            <person name="Eisen J.A."/>
        </authorList>
    </citation>
    <scope>NUCLEOTIDE SEQUENCE</scope>
    <source>
        <strain evidence="4">DSM 3403</strain>
    </source>
</reference>
<keyword evidence="2" id="KW-0804">Transcription</keyword>
<keyword evidence="5" id="KW-1185">Reference proteome</keyword>
<dbReference type="Pfam" id="PF01965">
    <property type="entry name" value="DJ-1_PfpI"/>
    <property type="match status" value="1"/>
</dbReference>
<dbReference type="AlphaFoldDB" id="H8KT01"/>
<dbReference type="Proteomes" id="UP000007590">
    <property type="component" value="Chromosome"/>
</dbReference>
<evidence type="ECO:0000313" key="4">
    <source>
        <dbReference type="EMBL" id="AFD05572.1"/>
    </source>
</evidence>
<protein>
    <submittedName>
        <fullName evidence="4">Transcriptional regulator containing an amidase domain and an AraC-type DNA-binding HTH domain</fullName>
    </submittedName>
</protein>
<dbReference type="Pfam" id="PF12833">
    <property type="entry name" value="HTH_18"/>
    <property type="match status" value="1"/>
</dbReference>
<dbReference type="PROSITE" id="PS01124">
    <property type="entry name" value="HTH_ARAC_FAMILY_2"/>
    <property type="match status" value="1"/>
</dbReference>
<dbReference type="InterPro" id="IPR052158">
    <property type="entry name" value="INH-QAR"/>
</dbReference>
<dbReference type="GO" id="GO:0043565">
    <property type="term" value="F:sequence-specific DNA binding"/>
    <property type="evidence" value="ECO:0007669"/>
    <property type="project" value="InterPro"/>
</dbReference>
<dbReference type="SUPFAM" id="SSF52317">
    <property type="entry name" value="Class I glutamine amidotransferase-like"/>
    <property type="match status" value="1"/>
</dbReference>
<dbReference type="SUPFAM" id="SSF46689">
    <property type="entry name" value="Homeodomain-like"/>
    <property type="match status" value="2"/>
</dbReference>
<dbReference type="InterPro" id="IPR002818">
    <property type="entry name" value="DJ-1/PfpI"/>
</dbReference>
<keyword evidence="1" id="KW-0805">Transcription regulation</keyword>